<sequence>MSGNEEQKPKLNLVKILKCKNSDCKAWVREELATPGQVCPMCQGPMLRTMKHLPALQKKFKSSSR</sequence>
<dbReference type="OrthoDB" id="1955171at2"/>
<proteinExistence type="predicted"/>
<dbReference type="Proteomes" id="UP000310636">
    <property type="component" value="Unassembled WGS sequence"/>
</dbReference>
<evidence type="ECO:0008006" key="3">
    <source>
        <dbReference type="Google" id="ProtNLM"/>
    </source>
</evidence>
<accession>A0A4S4BXX0</accession>
<reference evidence="1 2" key="1">
    <citation type="submission" date="2019-04" db="EMBL/GenBank/DDBJ databases">
        <title>Cohnella sp. nov. isolated from preserved vegetables.</title>
        <authorList>
            <person name="Lin S.-Y."/>
            <person name="Hung M.-H."/>
            <person name="Young C.-C."/>
        </authorList>
    </citation>
    <scope>NUCLEOTIDE SEQUENCE [LARGE SCALE GENOMIC DNA]</scope>
    <source>
        <strain evidence="1 2">CC-MHH1044</strain>
    </source>
</reference>
<dbReference type="AlphaFoldDB" id="A0A4S4BXX0"/>
<comment type="caution">
    <text evidence="1">The sequence shown here is derived from an EMBL/GenBank/DDBJ whole genome shotgun (WGS) entry which is preliminary data.</text>
</comment>
<dbReference type="Pfam" id="PF14169">
    <property type="entry name" value="YdjO"/>
    <property type="match status" value="1"/>
</dbReference>
<name>A0A4S4BXX0_9BACL</name>
<keyword evidence="2" id="KW-1185">Reference proteome</keyword>
<dbReference type="InterPro" id="IPR025916">
    <property type="entry name" value="YdjO"/>
</dbReference>
<dbReference type="EMBL" id="SSOB01000013">
    <property type="protein sequence ID" value="THF79557.1"/>
    <property type="molecule type" value="Genomic_DNA"/>
</dbReference>
<evidence type="ECO:0000313" key="2">
    <source>
        <dbReference type="Proteomes" id="UP000310636"/>
    </source>
</evidence>
<organism evidence="1 2">
    <name type="scientific">Cohnella fermenti</name>
    <dbReference type="NCBI Taxonomy" id="2565925"/>
    <lineage>
        <taxon>Bacteria</taxon>
        <taxon>Bacillati</taxon>
        <taxon>Bacillota</taxon>
        <taxon>Bacilli</taxon>
        <taxon>Bacillales</taxon>
        <taxon>Paenibacillaceae</taxon>
        <taxon>Cohnella</taxon>
    </lineage>
</organism>
<gene>
    <name evidence="1" type="ORF">E6C55_12325</name>
</gene>
<dbReference type="RefSeq" id="WP_136370093.1">
    <property type="nucleotide sequence ID" value="NZ_SSOB01000013.1"/>
</dbReference>
<protein>
    <recommendedName>
        <fullName evidence="3">Cold-shock protein</fullName>
    </recommendedName>
</protein>
<evidence type="ECO:0000313" key="1">
    <source>
        <dbReference type="EMBL" id="THF79557.1"/>
    </source>
</evidence>